<dbReference type="EMBL" id="KV427611">
    <property type="protein sequence ID" value="KZT09624.1"/>
    <property type="molecule type" value="Genomic_DNA"/>
</dbReference>
<accession>A0A165FZJ2</accession>
<evidence type="ECO:0000313" key="2">
    <source>
        <dbReference type="EMBL" id="KZT09624.1"/>
    </source>
</evidence>
<feature type="compositionally biased region" description="Basic and acidic residues" evidence="1">
    <location>
        <begin position="89"/>
        <end position="115"/>
    </location>
</feature>
<evidence type="ECO:0000256" key="1">
    <source>
        <dbReference type="SAM" id="MobiDB-lite"/>
    </source>
</evidence>
<dbReference type="GeneID" id="63819785"/>
<gene>
    <name evidence="2" type="ORF">LAESUDRAFT_513700</name>
</gene>
<dbReference type="AlphaFoldDB" id="A0A165FZJ2"/>
<evidence type="ECO:0000313" key="3">
    <source>
        <dbReference type="Proteomes" id="UP000076871"/>
    </source>
</evidence>
<proteinExistence type="predicted"/>
<dbReference type="RefSeq" id="XP_040767364.1">
    <property type="nucleotide sequence ID" value="XM_040902754.1"/>
</dbReference>
<dbReference type="Proteomes" id="UP000076871">
    <property type="component" value="Unassembled WGS sequence"/>
</dbReference>
<dbReference type="InParanoid" id="A0A165FZJ2"/>
<organism evidence="2 3">
    <name type="scientific">Laetiporus sulphureus 93-53</name>
    <dbReference type="NCBI Taxonomy" id="1314785"/>
    <lineage>
        <taxon>Eukaryota</taxon>
        <taxon>Fungi</taxon>
        <taxon>Dikarya</taxon>
        <taxon>Basidiomycota</taxon>
        <taxon>Agaricomycotina</taxon>
        <taxon>Agaricomycetes</taxon>
        <taxon>Polyporales</taxon>
        <taxon>Laetiporus</taxon>
    </lineage>
</organism>
<name>A0A165FZJ2_9APHY</name>
<feature type="region of interest" description="Disordered" evidence="1">
    <location>
        <begin position="63"/>
        <end position="163"/>
    </location>
</feature>
<reference evidence="2 3" key="1">
    <citation type="journal article" date="2016" name="Mol. Biol. Evol.">
        <title>Comparative Genomics of Early-Diverging Mushroom-Forming Fungi Provides Insights into the Origins of Lignocellulose Decay Capabilities.</title>
        <authorList>
            <person name="Nagy L.G."/>
            <person name="Riley R."/>
            <person name="Tritt A."/>
            <person name="Adam C."/>
            <person name="Daum C."/>
            <person name="Floudas D."/>
            <person name="Sun H."/>
            <person name="Yadav J.S."/>
            <person name="Pangilinan J."/>
            <person name="Larsson K.H."/>
            <person name="Matsuura K."/>
            <person name="Barry K."/>
            <person name="Labutti K."/>
            <person name="Kuo R."/>
            <person name="Ohm R.A."/>
            <person name="Bhattacharya S.S."/>
            <person name="Shirouzu T."/>
            <person name="Yoshinaga Y."/>
            <person name="Martin F.M."/>
            <person name="Grigoriev I.V."/>
            <person name="Hibbett D.S."/>
        </authorList>
    </citation>
    <scope>NUCLEOTIDE SEQUENCE [LARGE SCALE GENOMIC DNA]</scope>
    <source>
        <strain evidence="2 3">93-53</strain>
    </source>
</reference>
<keyword evidence="3" id="KW-1185">Reference proteome</keyword>
<sequence>MDEYSDHSRSPTSSSQGGGHQVVDLPPVPARLPSLTELCAQCARRFTANSDLRTEVPVCDECRRRPSRERGTSALRNNFTAYARPSDVPQRHSSDDLPRLRDATYDSENTRESTRGRPFPAANRGPSSSQFPHGVRPSELPDVTLNVGSPGEESVLHQALRRR</sequence>
<feature type="region of interest" description="Disordered" evidence="1">
    <location>
        <begin position="1"/>
        <end position="28"/>
    </location>
</feature>
<protein>
    <submittedName>
        <fullName evidence="2">Uncharacterized protein</fullName>
    </submittedName>
</protein>